<dbReference type="PROSITE" id="PS50294">
    <property type="entry name" value="WD_REPEATS_REGION"/>
    <property type="match status" value="1"/>
</dbReference>
<gene>
    <name evidence="5" type="ORF">Cni_G18477</name>
</gene>
<evidence type="ECO:0000256" key="3">
    <source>
        <dbReference type="PROSITE-ProRule" id="PRU00221"/>
    </source>
</evidence>
<dbReference type="PROSITE" id="PS50082">
    <property type="entry name" value="WD_REPEATS_2"/>
    <property type="match status" value="2"/>
</dbReference>
<evidence type="ECO:0000313" key="5">
    <source>
        <dbReference type="EMBL" id="WOL09724.1"/>
    </source>
</evidence>
<dbReference type="SUPFAM" id="SSF50978">
    <property type="entry name" value="WD40 repeat-like"/>
    <property type="match status" value="1"/>
</dbReference>
<proteinExistence type="predicted"/>
<evidence type="ECO:0000313" key="6">
    <source>
        <dbReference type="Proteomes" id="UP001327560"/>
    </source>
</evidence>
<feature type="region of interest" description="Disordered" evidence="4">
    <location>
        <begin position="283"/>
        <end position="317"/>
    </location>
</feature>
<dbReference type="GO" id="GO:0005737">
    <property type="term" value="C:cytoplasm"/>
    <property type="evidence" value="ECO:0007669"/>
    <property type="project" value="TreeGrafter"/>
</dbReference>
<dbReference type="GO" id="GO:0080008">
    <property type="term" value="C:Cul4-RING E3 ubiquitin ligase complex"/>
    <property type="evidence" value="ECO:0007669"/>
    <property type="project" value="TreeGrafter"/>
</dbReference>
<dbReference type="PANTHER" id="PTHR15574">
    <property type="entry name" value="WD REPEAT DOMAIN-CONTAINING FAMILY"/>
    <property type="match status" value="1"/>
</dbReference>
<dbReference type="SMART" id="SM00320">
    <property type="entry name" value="WD40"/>
    <property type="match status" value="7"/>
</dbReference>
<evidence type="ECO:0000256" key="4">
    <source>
        <dbReference type="SAM" id="MobiDB-lite"/>
    </source>
</evidence>
<feature type="compositionally biased region" description="Low complexity" evidence="4">
    <location>
        <begin position="470"/>
        <end position="480"/>
    </location>
</feature>
<evidence type="ECO:0000256" key="1">
    <source>
        <dbReference type="ARBA" id="ARBA00022574"/>
    </source>
</evidence>
<evidence type="ECO:0000256" key="2">
    <source>
        <dbReference type="ARBA" id="ARBA00022737"/>
    </source>
</evidence>
<feature type="repeat" description="WD" evidence="3">
    <location>
        <begin position="365"/>
        <end position="396"/>
    </location>
</feature>
<dbReference type="AlphaFoldDB" id="A0AAQ3KJE9"/>
<sequence>MKRWSTRGRGPGVVELCQRELGGFSPRAFAHRFGASEDLVMRFGIDRKLENHRGCVNTVSFNADGDILTSGSDDRKVILWDWASGNIKLSFYSGHSNNVFQARFMPYTDDQTMVTCAADGEVRQAQILQGGNVATTLLTKHGGRAHKLGVEPGCPHIFYSCGEDGLVHHIDLRTKTATKLFTCKLDDGAVVGLNAIAIDPRSPNVFAIAGLDKYARVYDMRKYKWNGSSDRSHPTDYFCPQHLIDDNYVGITGLAFSDQSELLASYSDEFIYLFSKDQGLGPNRDREFPKSSINADAGDGSTSTSPPSPLGEDQIGPRVYKGHCNSDTVKGVSFFGPNCEYVTSGSDCGRVFIWRKKDGKLLRAMEGDTSVVNCIEPHPYATVIATSGIDKDVKIWTPNAVEPVPPIKLEELKPHKRTNVLRFALPEDIIAQMLALQRMQTWSADNDDEDLADSVDLVDLVNSFNRESSSDGNGDTSDGPGECKVN</sequence>
<reference evidence="5 6" key="1">
    <citation type="submission" date="2023-10" db="EMBL/GenBank/DDBJ databases">
        <title>Chromosome-scale genome assembly provides insights into flower coloration mechanisms of Canna indica.</title>
        <authorList>
            <person name="Li C."/>
        </authorList>
    </citation>
    <scope>NUCLEOTIDE SEQUENCE [LARGE SCALE GENOMIC DNA]</scope>
    <source>
        <tissue evidence="5">Flower</tissue>
    </source>
</reference>
<keyword evidence="1 3" id="KW-0853">WD repeat</keyword>
<protein>
    <submittedName>
        <fullName evidence="5">DDB1- and CUL4-associated factor 8 isoform X2</fullName>
    </submittedName>
</protein>
<organism evidence="5 6">
    <name type="scientific">Canna indica</name>
    <name type="common">Indian-shot</name>
    <dbReference type="NCBI Taxonomy" id="4628"/>
    <lineage>
        <taxon>Eukaryota</taxon>
        <taxon>Viridiplantae</taxon>
        <taxon>Streptophyta</taxon>
        <taxon>Embryophyta</taxon>
        <taxon>Tracheophyta</taxon>
        <taxon>Spermatophyta</taxon>
        <taxon>Magnoliopsida</taxon>
        <taxon>Liliopsida</taxon>
        <taxon>Zingiberales</taxon>
        <taxon>Cannaceae</taxon>
        <taxon>Canna</taxon>
    </lineage>
</organism>
<dbReference type="InterPro" id="IPR045151">
    <property type="entry name" value="DCAF8"/>
</dbReference>
<dbReference type="EMBL" id="CP136895">
    <property type="protein sequence ID" value="WOL09724.1"/>
    <property type="molecule type" value="Genomic_DNA"/>
</dbReference>
<dbReference type="Gene3D" id="2.130.10.10">
    <property type="entry name" value="YVTN repeat-like/Quinoprotein amine dehydrogenase"/>
    <property type="match status" value="1"/>
</dbReference>
<feature type="region of interest" description="Disordered" evidence="4">
    <location>
        <begin position="463"/>
        <end position="486"/>
    </location>
</feature>
<dbReference type="InterPro" id="IPR001680">
    <property type="entry name" value="WD40_rpt"/>
</dbReference>
<dbReference type="InterPro" id="IPR036322">
    <property type="entry name" value="WD40_repeat_dom_sf"/>
</dbReference>
<accession>A0AAQ3KJE9</accession>
<feature type="repeat" description="WD" evidence="3">
    <location>
        <begin position="49"/>
        <end position="90"/>
    </location>
</feature>
<dbReference type="Pfam" id="PF00400">
    <property type="entry name" value="WD40"/>
    <property type="match status" value="3"/>
</dbReference>
<name>A0AAQ3KJE9_9LILI</name>
<dbReference type="InterPro" id="IPR015943">
    <property type="entry name" value="WD40/YVTN_repeat-like_dom_sf"/>
</dbReference>
<dbReference type="PANTHER" id="PTHR15574:SF21">
    <property type="entry name" value="DDB1- AND CUL4-ASSOCIATED FACTOR 8"/>
    <property type="match status" value="1"/>
</dbReference>
<dbReference type="Proteomes" id="UP001327560">
    <property type="component" value="Chromosome 6"/>
</dbReference>
<keyword evidence="2" id="KW-0677">Repeat</keyword>
<keyword evidence="6" id="KW-1185">Reference proteome</keyword>